<dbReference type="SUPFAM" id="SSF52540">
    <property type="entry name" value="P-loop containing nucleoside triphosphate hydrolases"/>
    <property type="match status" value="1"/>
</dbReference>
<organism evidence="2 3">
    <name type="scientific">Pseudomonas kielensis</name>
    <dbReference type="NCBI Taxonomy" id="2762577"/>
    <lineage>
        <taxon>Bacteria</taxon>
        <taxon>Pseudomonadati</taxon>
        <taxon>Pseudomonadota</taxon>
        <taxon>Gammaproteobacteria</taxon>
        <taxon>Pseudomonadales</taxon>
        <taxon>Pseudomonadaceae</taxon>
        <taxon>Pseudomonas</taxon>
    </lineage>
</organism>
<keyword evidence="2" id="KW-0547">Nucleotide-binding</keyword>
<comment type="caution">
    <text evidence="2">The sequence shown here is derived from an EMBL/GenBank/DDBJ whole genome shotgun (WGS) entry which is preliminary data.</text>
</comment>
<dbReference type="PANTHER" id="PTHR43581:SF2">
    <property type="entry name" value="EXCINUCLEASE ATPASE SUBUNIT"/>
    <property type="match status" value="1"/>
</dbReference>
<dbReference type="GO" id="GO:0005524">
    <property type="term" value="F:ATP binding"/>
    <property type="evidence" value="ECO:0007669"/>
    <property type="project" value="UniProtKB-KW"/>
</dbReference>
<evidence type="ECO:0000313" key="3">
    <source>
        <dbReference type="Proteomes" id="UP000526003"/>
    </source>
</evidence>
<dbReference type="InterPro" id="IPR027417">
    <property type="entry name" value="P-loop_NTPase"/>
</dbReference>
<sequence>MHINFVVGKNGSGKSRHLQEIAQFSRRDTLVICNTVHDRYRLRPSVKKFSARNPRNTPSNIIKSAFIELAREGTYRLNAIAKVLEYCNYNPRVTFIGVLHKDAEEKLAELNRIGIGGRIDFDINPNVMESISESIGNGHLVFEINLAQSYMEPRVQEMLLAILEGERYLKKLKLLKSVEVYIQHEHGNGFLRIDQASSGELAMIASQVFILTNVRDGSLILIDEPENSLHPQWQKDYVNKLGDLIGRYDVEVHIATHSPLIVSGIRNSEDRISFHYAETGFSTLGDHPVPSVEESLWEQFETITPESRYVSDHVVDLLEDLDNKKRTFYEVTQALESMERASYDERQGKVLEAAKKLAIEIHQEAQNV</sequence>
<dbReference type="Gene3D" id="3.40.50.300">
    <property type="entry name" value="P-loop containing nucleotide triphosphate hydrolases"/>
    <property type="match status" value="1"/>
</dbReference>
<dbReference type="EMBL" id="JACMYG010000002">
    <property type="protein sequence ID" value="MBC2688780.1"/>
    <property type="molecule type" value="Genomic_DNA"/>
</dbReference>
<dbReference type="GO" id="GO:0016887">
    <property type="term" value="F:ATP hydrolysis activity"/>
    <property type="evidence" value="ECO:0007669"/>
    <property type="project" value="InterPro"/>
</dbReference>
<dbReference type="InterPro" id="IPR003959">
    <property type="entry name" value="ATPase_AAA_core"/>
</dbReference>
<proteinExistence type="predicted"/>
<dbReference type="AlphaFoldDB" id="A0A7X1KVY7"/>
<protein>
    <submittedName>
        <fullName evidence="2">ATP-binding protein</fullName>
    </submittedName>
</protein>
<dbReference type="RefSeq" id="WP_185817965.1">
    <property type="nucleotide sequence ID" value="NZ_JACMYG010000002.1"/>
</dbReference>
<dbReference type="InterPro" id="IPR051396">
    <property type="entry name" value="Bact_Antivir_Def_Nuclease"/>
</dbReference>
<gene>
    <name evidence="2" type="ORF">H7995_03085</name>
</gene>
<feature type="domain" description="ATPase AAA-type core" evidence="1">
    <location>
        <begin position="167"/>
        <end position="263"/>
    </location>
</feature>
<dbReference type="PANTHER" id="PTHR43581">
    <property type="entry name" value="ATP/GTP PHOSPHATASE"/>
    <property type="match status" value="1"/>
</dbReference>
<keyword evidence="3" id="KW-1185">Reference proteome</keyword>
<accession>A0A7X1KVY7</accession>
<evidence type="ECO:0000259" key="1">
    <source>
        <dbReference type="Pfam" id="PF13304"/>
    </source>
</evidence>
<evidence type="ECO:0000313" key="2">
    <source>
        <dbReference type="EMBL" id="MBC2688780.1"/>
    </source>
</evidence>
<dbReference type="Proteomes" id="UP000526003">
    <property type="component" value="Unassembled WGS sequence"/>
</dbReference>
<name>A0A7X1KVY7_9PSED</name>
<keyword evidence="2" id="KW-0067">ATP-binding</keyword>
<reference evidence="2 3" key="1">
    <citation type="submission" date="2020-08" db="EMBL/GenBank/DDBJ databases">
        <title>Pseudomonas sp. nov.</title>
        <authorList>
            <person name="Gieschler S."/>
            <person name="Fiedler G."/>
            <person name="Brinks E."/>
            <person name="Boehnlein C."/>
            <person name="Franz C.M.A.P."/>
            <person name="Kabisch J."/>
        </authorList>
    </citation>
    <scope>NUCLEOTIDE SEQUENCE [LARGE SCALE GENOMIC DNA]</scope>
    <source>
        <strain evidence="2 3">MBT-1</strain>
    </source>
</reference>
<dbReference type="Pfam" id="PF13304">
    <property type="entry name" value="AAA_21"/>
    <property type="match status" value="1"/>
</dbReference>